<evidence type="ECO:0000256" key="1">
    <source>
        <dbReference type="PIRSR" id="PIRSR613078-2"/>
    </source>
</evidence>
<evidence type="ECO:0000313" key="2">
    <source>
        <dbReference type="EMBL" id="AMC92591.1"/>
    </source>
</evidence>
<dbReference type="OrthoDB" id="9783269at2"/>
<dbReference type="PANTHER" id="PTHR48100">
    <property type="entry name" value="BROAD-SPECIFICITY PHOSPHATASE YOR283W-RELATED"/>
    <property type="match status" value="1"/>
</dbReference>
<reference evidence="2 3" key="1">
    <citation type="submission" date="2015-10" db="EMBL/GenBank/DDBJ databases">
        <title>Erysipelothrix larvae sp. LV19 isolated from the larval gut of the rhinoceros beetle, Trypoxylus dichotomus.</title>
        <authorList>
            <person name="Lim S."/>
            <person name="Kim B.-C."/>
        </authorList>
    </citation>
    <scope>NUCLEOTIDE SEQUENCE [LARGE SCALE GENOMIC DNA]</scope>
    <source>
        <strain evidence="2 3">LV19</strain>
    </source>
</reference>
<dbReference type="InterPro" id="IPR050275">
    <property type="entry name" value="PGM_Phosphatase"/>
</dbReference>
<protein>
    <submittedName>
        <fullName evidence="2">Fructose-2,6-bisphosphatase</fullName>
    </submittedName>
</protein>
<organism evidence="2 3">
    <name type="scientific">Erysipelothrix larvae</name>
    <dbReference type="NCBI Taxonomy" id="1514105"/>
    <lineage>
        <taxon>Bacteria</taxon>
        <taxon>Bacillati</taxon>
        <taxon>Bacillota</taxon>
        <taxon>Erysipelotrichia</taxon>
        <taxon>Erysipelotrichales</taxon>
        <taxon>Erysipelotrichaceae</taxon>
        <taxon>Erysipelothrix</taxon>
    </lineage>
</organism>
<dbReference type="InterPro" id="IPR013078">
    <property type="entry name" value="His_Pase_superF_clade-1"/>
</dbReference>
<gene>
    <name evidence="2" type="ORF">AOC36_00850</name>
</gene>
<name>A0A0X8GY57_9FIRM</name>
<dbReference type="STRING" id="1514105.AOC36_00850"/>
<dbReference type="CDD" id="cd07067">
    <property type="entry name" value="HP_PGM_like"/>
    <property type="match status" value="1"/>
</dbReference>
<dbReference type="PANTHER" id="PTHR48100:SF1">
    <property type="entry name" value="HISTIDINE PHOSPHATASE FAMILY PROTEIN-RELATED"/>
    <property type="match status" value="1"/>
</dbReference>
<dbReference type="SMART" id="SM00855">
    <property type="entry name" value="PGAM"/>
    <property type="match status" value="1"/>
</dbReference>
<feature type="binding site" evidence="1">
    <location>
        <begin position="7"/>
        <end position="14"/>
    </location>
    <ligand>
        <name>substrate</name>
    </ligand>
</feature>
<dbReference type="RefSeq" id="WP_067630092.1">
    <property type="nucleotide sequence ID" value="NZ_CP013213.1"/>
</dbReference>
<dbReference type="SUPFAM" id="SSF53254">
    <property type="entry name" value="Phosphoglycerate mutase-like"/>
    <property type="match status" value="1"/>
</dbReference>
<proteinExistence type="predicted"/>
<sequence length="200" mass="23339">MKIVLVRHGYTVGNDLGLYTGWSNTLLSEKGIEELKGYRDEYDYPKTDRYYTSDLQRTIDTFKLLYGEETPITESTFAFREINFGEYEDVRWDKVATPYNDNYVKNQPHVQGETISQVSLRLFGKLTAVLCEMIDNNEDSVTIVCHSGVIRTILMFLMPCSFDNYYDIETHNGLGYILNIDFDEKNHYITLNDFEAIRKK</sequence>
<dbReference type="Pfam" id="PF00300">
    <property type="entry name" value="His_Phos_1"/>
    <property type="match status" value="1"/>
</dbReference>
<accession>A0A0X8GY57</accession>
<dbReference type="Gene3D" id="3.40.50.1240">
    <property type="entry name" value="Phosphoglycerate mutase-like"/>
    <property type="match status" value="1"/>
</dbReference>
<dbReference type="EMBL" id="CP013213">
    <property type="protein sequence ID" value="AMC92591.1"/>
    <property type="molecule type" value="Genomic_DNA"/>
</dbReference>
<keyword evidence="3" id="KW-1185">Reference proteome</keyword>
<dbReference type="PIRSF" id="PIRSF000709">
    <property type="entry name" value="6PFK_2-Ptase"/>
    <property type="match status" value="1"/>
</dbReference>
<dbReference type="GO" id="GO:0005737">
    <property type="term" value="C:cytoplasm"/>
    <property type="evidence" value="ECO:0007669"/>
    <property type="project" value="TreeGrafter"/>
</dbReference>
<feature type="binding site" evidence="1">
    <location>
        <position position="57"/>
    </location>
    <ligand>
        <name>substrate</name>
    </ligand>
</feature>
<dbReference type="InterPro" id="IPR029033">
    <property type="entry name" value="His_PPase_superfam"/>
</dbReference>
<evidence type="ECO:0000313" key="3">
    <source>
        <dbReference type="Proteomes" id="UP000063781"/>
    </source>
</evidence>
<dbReference type="KEGG" id="erl:AOC36_00850"/>
<feature type="binding site" evidence="1">
    <location>
        <begin position="20"/>
        <end position="21"/>
    </location>
    <ligand>
        <name>substrate</name>
    </ligand>
</feature>
<dbReference type="AlphaFoldDB" id="A0A0X8GY57"/>
<dbReference type="Proteomes" id="UP000063781">
    <property type="component" value="Chromosome"/>
</dbReference>
<dbReference type="GO" id="GO:0016791">
    <property type="term" value="F:phosphatase activity"/>
    <property type="evidence" value="ECO:0007669"/>
    <property type="project" value="TreeGrafter"/>
</dbReference>